<dbReference type="InterPro" id="IPR037401">
    <property type="entry name" value="SnoaL-like"/>
</dbReference>
<name>A0ABQ6A7F7_9PROT</name>
<evidence type="ECO:0000313" key="2">
    <source>
        <dbReference type="EMBL" id="GLR68380.1"/>
    </source>
</evidence>
<organism evidence="2 3">
    <name type="scientific">Acidocella aquatica</name>
    <dbReference type="NCBI Taxonomy" id="1922313"/>
    <lineage>
        <taxon>Bacteria</taxon>
        <taxon>Pseudomonadati</taxon>
        <taxon>Pseudomonadota</taxon>
        <taxon>Alphaproteobacteria</taxon>
        <taxon>Acetobacterales</taxon>
        <taxon>Acidocellaceae</taxon>
        <taxon>Acidocella</taxon>
    </lineage>
</organism>
<dbReference type="RefSeq" id="WP_284259227.1">
    <property type="nucleotide sequence ID" value="NZ_BSOS01000088.1"/>
</dbReference>
<keyword evidence="3" id="KW-1185">Reference proteome</keyword>
<dbReference type="InterPro" id="IPR032710">
    <property type="entry name" value="NTF2-like_dom_sf"/>
</dbReference>
<evidence type="ECO:0000259" key="1">
    <source>
        <dbReference type="Pfam" id="PF13577"/>
    </source>
</evidence>
<dbReference type="Gene3D" id="3.10.450.50">
    <property type="match status" value="1"/>
</dbReference>
<dbReference type="SUPFAM" id="SSF54427">
    <property type="entry name" value="NTF2-like"/>
    <property type="match status" value="1"/>
</dbReference>
<evidence type="ECO:0000313" key="3">
    <source>
        <dbReference type="Proteomes" id="UP001156641"/>
    </source>
</evidence>
<dbReference type="EMBL" id="BSOS01000088">
    <property type="protein sequence ID" value="GLR68380.1"/>
    <property type="molecule type" value="Genomic_DNA"/>
</dbReference>
<comment type="caution">
    <text evidence="2">The sequence shown here is derived from an EMBL/GenBank/DDBJ whole genome shotgun (WGS) entry which is preliminary data.</text>
</comment>
<accession>A0ABQ6A7F7</accession>
<dbReference type="Pfam" id="PF13577">
    <property type="entry name" value="SnoaL_4"/>
    <property type="match status" value="1"/>
</dbReference>
<dbReference type="CDD" id="cd00531">
    <property type="entry name" value="NTF2_like"/>
    <property type="match status" value="1"/>
</dbReference>
<sequence length="145" mass="16760">MTLEEISDRLEIQELMVEYCYAIDTRDWDALDEVFTPDAVIDYTEMVGVKGTLPEIKAFLAQSMQVLRTTQHIISTTKLKIEGDHAYGKTICTNPMVLQPDGHVMVVGLWYRDEFVRTPKGWRISSRYEENCWRYNVPPGLLPES</sequence>
<gene>
    <name evidence="2" type="ORF">GCM10010909_30610</name>
</gene>
<protein>
    <recommendedName>
        <fullName evidence="1">SnoaL-like domain-containing protein</fullName>
    </recommendedName>
</protein>
<dbReference type="Proteomes" id="UP001156641">
    <property type="component" value="Unassembled WGS sequence"/>
</dbReference>
<feature type="domain" description="SnoaL-like" evidence="1">
    <location>
        <begin position="4"/>
        <end position="127"/>
    </location>
</feature>
<reference evidence="3" key="1">
    <citation type="journal article" date="2019" name="Int. J. Syst. Evol. Microbiol.">
        <title>The Global Catalogue of Microorganisms (GCM) 10K type strain sequencing project: providing services to taxonomists for standard genome sequencing and annotation.</title>
        <authorList>
            <consortium name="The Broad Institute Genomics Platform"/>
            <consortium name="The Broad Institute Genome Sequencing Center for Infectious Disease"/>
            <person name="Wu L."/>
            <person name="Ma J."/>
        </authorList>
    </citation>
    <scope>NUCLEOTIDE SEQUENCE [LARGE SCALE GENOMIC DNA]</scope>
    <source>
        <strain evidence="3">NBRC 112502</strain>
    </source>
</reference>
<proteinExistence type="predicted"/>